<feature type="binding site" evidence="12">
    <location>
        <position position="20"/>
    </location>
    <ligand>
        <name>[4Fe-4S] cluster</name>
        <dbReference type="ChEBI" id="CHEBI:49883"/>
        <label>1</label>
        <note>4Fe-4S-S-AdoMet</note>
    </ligand>
</feature>
<evidence type="ECO:0000256" key="6">
    <source>
        <dbReference type="ARBA" id="ARBA00023004"/>
    </source>
</evidence>
<dbReference type="PATRIC" id="fig|520764.3.peg.962"/>
<dbReference type="GO" id="GO:0051539">
    <property type="term" value="F:4 iron, 4 sulfur cluster binding"/>
    <property type="evidence" value="ECO:0007669"/>
    <property type="project" value="UniProtKB-UniRule"/>
</dbReference>
<feature type="binding site" evidence="12">
    <location>
        <begin position="256"/>
        <end position="258"/>
    </location>
    <ligand>
        <name>GTP</name>
        <dbReference type="ChEBI" id="CHEBI:37565"/>
    </ligand>
</feature>
<evidence type="ECO:0000259" key="13">
    <source>
        <dbReference type="PROSITE" id="PS51918"/>
    </source>
</evidence>
<keyword evidence="3 12" id="KW-0949">S-adenosyl-L-methionine</keyword>
<dbReference type="RefSeq" id="WP_066352650.1">
    <property type="nucleotide sequence ID" value="NZ_LOED01000008.1"/>
</dbReference>
<dbReference type="SFLD" id="SFLDG01383">
    <property type="entry name" value="cyclic_pyranopterin_phosphate"/>
    <property type="match status" value="1"/>
</dbReference>
<comment type="function">
    <text evidence="12">Catalyzes the cyclization of GTP to (8S)-3',8-cyclo-7,8-dihydroguanosine 5'-triphosphate.</text>
</comment>
<dbReference type="SFLD" id="SFLDG01386">
    <property type="entry name" value="main_SPASM_domain-containing"/>
    <property type="match status" value="1"/>
</dbReference>
<organism evidence="14 15">
    <name type="scientific">Fervidicola ferrireducens</name>
    <dbReference type="NCBI Taxonomy" id="520764"/>
    <lineage>
        <taxon>Bacteria</taxon>
        <taxon>Bacillati</taxon>
        <taxon>Bacillota</taxon>
        <taxon>Clostridia</taxon>
        <taxon>Thermosediminibacterales</taxon>
        <taxon>Thermosediminibacteraceae</taxon>
        <taxon>Fervidicola</taxon>
    </lineage>
</organism>
<dbReference type="OrthoDB" id="9763993at2"/>
<dbReference type="Gene3D" id="3.20.20.70">
    <property type="entry name" value="Aldolase class I"/>
    <property type="match status" value="1"/>
</dbReference>
<keyword evidence="7 12" id="KW-0411">Iron-sulfur</keyword>
<dbReference type="InterPro" id="IPR010505">
    <property type="entry name" value="MoaA_twitch"/>
</dbReference>
<keyword evidence="2 12" id="KW-0004">4Fe-4S</keyword>
<keyword evidence="4 12" id="KW-0479">Metal-binding</keyword>
<evidence type="ECO:0000256" key="7">
    <source>
        <dbReference type="ARBA" id="ARBA00023014"/>
    </source>
</evidence>
<dbReference type="InterPro" id="IPR007197">
    <property type="entry name" value="rSAM"/>
</dbReference>
<dbReference type="NCBIfam" id="NF001199">
    <property type="entry name" value="PRK00164.2-1"/>
    <property type="match status" value="1"/>
</dbReference>
<feature type="binding site" evidence="12">
    <location>
        <position position="251"/>
    </location>
    <ligand>
        <name>[4Fe-4S] cluster</name>
        <dbReference type="ChEBI" id="CHEBI:49883"/>
        <label>2</label>
        <note>4Fe-4S-substrate</note>
    </ligand>
</feature>
<feature type="binding site" evidence="12">
    <location>
        <position position="189"/>
    </location>
    <ligand>
        <name>S-adenosyl-L-methionine</name>
        <dbReference type="ChEBI" id="CHEBI:59789"/>
    </ligand>
</feature>
<dbReference type="GO" id="GO:0061798">
    <property type="term" value="F:GTP 3',8'-cyclase activity"/>
    <property type="evidence" value="ECO:0007669"/>
    <property type="project" value="UniProtKB-UniRule"/>
</dbReference>
<dbReference type="SUPFAM" id="SSF102114">
    <property type="entry name" value="Radical SAM enzymes"/>
    <property type="match status" value="1"/>
</dbReference>
<comment type="cofactor">
    <cofactor evidence="12">
        <name>[4Fe-4S] cluster</name>
        <dbReference type="ChEBI" id="CHEBI:49883"/>
    </cofactor>
    <text evidence="12">Binds 2 [4Fe-4S] clusters. Binds 1 [4Fe-4S] cluster coordinated with 3 cysteines and an exchangeable S-adenosyl-L-methionine and 1 [4Fe-4S] cluster coordinated with 3 cysteines and the GTP-derived substrate.</text>
</comment>
<evidence type="ECO:0000256" key="11">
    <source>
        <dbReference type="ARBA" id="ARBA00048697"/>
    </source>
</evidence>
<keyword evidence="8 12" id="KW-0342">GTP-binding</keyword>
<comment type="catalytic activity">
    <reaction evidence="11 12">
        <text>GTP + AH2 + S-adenosyl-L-methionine = (8S)-3',8-cyclo-7,8-dihydroguanosine 5'-triphosphate + 5'-deoxyadenosine + L-methionine + A + H(+)</text>
        <dbReference type="Rhea" id="RHEA:49576"/>
        <dbReference type="ChEBI" id="CHEBI:13193"/>
        <dbReference type="ChEBI" id="CHEBI:15378"/>
        <dbReference type="ChEBI" id="CHEBI:17319"/>
        <dbReference type="ChEBI" id="CHEBI:17499"/>
        <dbReference type="ChEBI" id="CHEBI:37565"/>
        <dbReference type="ChEBI" id="CHEBI:57844"/>
        <dbReference type="ChEBI" id="CHEBI:59789"/>
        <dbReference type="ChEBI" id="CHEBI:131766"/>
        <dbReference type="EC" id="4.1.99.22"/>
    </reaction>
</comment>
<dbReference type="InterPro" id="IPR058240">
    <property type="entry name" value="rSAM_sf"/>
</dbReference>
<dbReference type="HAMAP" id="MF_01225_B">
    <property type="entry name" value="MoaA_B"/>
    <property type="match status" value="1"/>
</dbReference>
<dbReference type="InterPro" id="IPR013785">
    <property type="entry name" value="Aldolase_TIM"/>
</dbReference>
<feature type="binding site" evidence="12">
    <location>
        <position position="118"/>
    </location>
    <ligand>
        <name>S-adenosyl-L-methionine</name>
        <dbReference type="ChEBI" id="CHEBI:59789"/>
    </ligand>
</feature>
<evidence type="ECO:0000256" key="4">
    <source>
        <dbReference type="ARBA" id="ARBA00022723"/>
    </source>
</evidence>
<protein>
    <recommendedName>
        <fullName evidence="1 12">GTP 3',8-cyclase</fullName>
        <ecNumber evidence="1 12">4.1.99.22</ecNumber>
    </recommendedName>
    <alternativeName>
        <fullName evidence="12">Molybdenum cofactor biosynthesis protein A</fullName>
    </alternativeName>
</protein>
<dbReference type="CDD" id="cd01335">
    <property type="entry name" value="Radical_SAM"/>
    <property type="match status" value="1"/>
</dbReference>
<dbReference type="InterPro" id="IPR040064">
    <property type="entry name" value="MoaA-like"/>
</dbReference>
<dbReference type="GO" id="GO:1904047">
    <property type="term" value="F:S-adenosyl-L-methionine binding"/>
    <property type="evidence" value="ECO:0007669"/>
    <property type="project" value="UniProtKB-UniRule"/>
</dbReference>
<keyword evidence="5 12" id="KW-0547">Nucleotide-binding</keyword>
<dbReference type="CDD" id="cd21117">
    <property type="entry name" value="Twitch_MoaA"/>
    <property type="match status" value="1"/>
</dbReference>
<dbReference type="PROSITE" id="PS51918">
    <property type="entry name" value="RADICAL_SAM"/>
    <property type="match status" value="1"/>
</dbReference>
<keyword evidence="9 12" id="KW-0501">Molybdenum cofactor biosynthesis</keyword>
<dbReference type="Proteomes" id="UP000070427">
    <property type="component" value="Unassembled WGS sequence"/>
</dbReference>
<dbReference type="InterPro" id="IPR006638">
    <property type="entry name" value="Elp3/MiaA/NifB-like_rSAM"/>
</dbReference>
<feature type="binding site" evidence="12">
    <location>
        <position position="94"/>
    </location>
    <ligand>
        <name>GTP</name>
        <dbReference type="ChEBI" id="CHEBI:37565"/>
    </ligand>
</feature>
<dbReference type="EMBL" id="LOED01000008">
    <property type="protein sequence ID" value="KXG77729.1"/>
    <property type="molecule type" value="Genomic_DNA"/>
</dbReference>
<feature type="binding site" evidence="12">
    <location>
        <position position="13"/>
    </location>
    <ligand>
        <name>GTP</name>
        <dbReference type="ChEBI" id="CHEBI:37565"/>
    </ligand>
</feature>
<evidence type="ECO:0000256" key="8">
    <source>
        <dbReference type="ARBA" id="ARBA00023134"/>
    </source>
</evidence>
<feature type="binding site" evidence="12">
    <location>
        <position position="24"/>
    </location>
    <ligand>
        <name>[4Fe-4S] cluster</name>
        <dbReference type="ChEBI" id="CHEBI:49883"/>
        <label>1</label>
        <note>4Fe-4S-S-AdoMet</note>
    </ligand>
</feature>
<feature type="binding site" evidence="12">
    <location>
        <position position="27"/>
    </location>
    <ligand>
        <name>[4Fe-4S] cluster</name>
        <dbReference type="ChEBI" id="CHEBI:49883"/>
        <label>1</label>
        <note>4Fe-4S-S-AdoMet</note>
    </ligand>
</feature>
<dbReference type="PROSITE" id="PS01305">
    <property type="entry name" value="MOAA_NIFB_PQQE"/>
    <property type="match status" value="1"/>
</dbReference>
<dbReference type="GO" id="GO:0006777">
    <property type="term" value="P:Mo-molybdopterin cofactor biosynthetic process"/>
    <property type="evidence" value="ECO:0007669"/>
    <property type="project" value="UniProtKB-UniRule"/>
</dbReference>
<dbReference type="GO" id="GO:0061799">
    <property type="term" value="F:cyclic pyranopterin monophosphate synthase activity"/>
    <property type="evidence" value="ECO:0007669"/>
    <property type="project" value="TreeGrafter"/>
</dbReference>
<dbReference type="AlphaFoldDB" id="A0A140LB04"/>
<dbReference type="InterPro" id="IPR013483">
    <property type="entry name" value="MoaA"/>
</dbReference>
<evidence type="ECO:0000256" key="1">
    <source>
        <dbReference type="ARBA" id="ARBA00012167"/>
    </source>
</evidence>
<keyword evidence="6 12" id="KW-0408">Iron</keyword>
<dbReference type="GO" id="GO:0005525">
    <property type="term" value="F:GTP binding"/>
    <property type="evidence" value="ECO:0007669"/>
    <property type="project" value="UniProtKB-UniRule"/>
</dbReference>
<dbReference type="SMART" id="SM00729">
    <property type="entry name" value="Elp3"/>
    <property type="match status" value="1"/>
</dbReference>
<feature type="domain" description="Radical SAM core" evidence="13">
    <location>
        <begin position="4"/>
        <end position="228"/>
    </location>
</feature>
<dbReference type="InterPro" id="IPR000385">
    <property type="entry name" value="MoaA_NifB_PqqE_Fe-S-bd_CS"/>
</dbReference>
<feature type="binding site" evidence="12">
    <location>
        <position position="67"/>
    </location>
    <ligand>
        <name>S-adenosyl-L-methionine</name>
        <dbReference type="ChEBI" id="CHEBI:59789"/>
    </ligand>
</feature>
<dbReference type="NCBIfam" id="TIGR02666">
    <property type="entry name" value="moaA"/>
    <property type="match status" value="1"/>
</dbReference>
<dbReference type="InterPro" id="IPR050105">
    <property type="entry name" value="MoCo_biosynth_MoaA/MoaC"/>
</dbReference>
<evidence type="ECO:0000313" key="14">
    <source>
        <dbReference type="EMBL" id="KXG77729.1"/>
    </source>
</evidence>
<sequence>MKDRFGRGINYIRVSVTDRCNFRCIYCMPEEGVLPKRCGDILRFEEIARFLKVIAPLGVSAVRITGGEPLVRKGIVDFIKMLREIPEIRDISMTTNGSLLSGIAAELKKAGLDRVNISLDSLNPEKFRRMTRGGNLKDVLDGIKAALENDLSPVKINCVVVKGFNDDEVADFARLTIDNPLTVRFIELMPVGEAAKEKMEMVSQDRITRLLGMKLESVKYEEKGEGPAAYFKIPGAKGYVGFISSISHHFCARCNRLRLTADGKLKPCLDSEDEIDVKTLLRRRAADEELRRIFIEALAKKPAGHKMNVVPFERTKRNMCQIGG</sequence>
<feature type="binding site" evidence="12">
    <location>
        <position position="155"/>
    </location>
    <ligand>
        <name>GTP</name>
        <dbReference type="ChEBI" id="CHEBI:37565"/>
    </ligand>
</feature>
<feature type="binding site" evidence="12">
    <location>
        <position position="26"/>
    </location>
    <ligand>
        <name>S-adenosyl-L-methionine</name>
        <dbReference type="ChEBI" id="CHEBI:59789"/>
    </ligand>
</feature>
<dbReference type="SFLD" id="SFLDS00029">
    <property type="entry name" value="Radical_SAM"/>
    <property type="match status" value="1"/>
</dbReference>
<evidence type="ECO:0000256" key="9">
    <source>
        <dbReference type="ARBA" id="ARBA00023150"/>
    </source>
</evidence>
<dbReference type="PANTHER" id="PTHR22960:SF0">
    <property type="entry name" value="MOLYBDENUM COFACTOR BIOSYNTHESIS PROTEIN 1"/>
    <property type="match status" value="1"/>
</dbReference>
<keyword evidence="10 12" id="KW-0456">Lyase</keyword>
<keyword evidence="15" id="KW-1185">Reference proteome</keyword>
<dbReference type="GO" id="GO:0046872">
    <property type="term" value="F:metal ion binding"/>
    <property type="evidence" value="ECO:0007669"/>
    <property type="project" value="UniProtKB-KW"/>
</dbReference>
<dbReference type="EC" id="4.1.99.22" evidence="1 12"/>
<dbReference type="SFLD" id="SFLDG01067">
    <property type="entry name" value="SPASM/twitch_domain_containing"/>
    <property type="match status" value="1"/>
</dbReference>
<feature type="binding site" evidence="12">
    <location>
        <position position="254"/>
    </location>
    <ligand>
        <name>[4Fe-4S] cluster</name>
        <dbReference type="ChEBI" id="CHEBI:49883"/>
        <label>2</label>
        <note>4Fe-4S-substrate</note>
    </ligand>
</feature>
<dbReference type="InParanoid" id="A0A140LB04"/>
<dbReference type="Pfam" id="PF04055">
    <property type="entry name" value="Radical_SAM"/>
    <property type="match status" value="1"/>
</dbReference>
<comment type="pathway">
    <text evidence="12">Cofactor biosynthesis; molybdopterin biosynthesis.</text>
</comment>
<proteinExistence type="inferred from homology"/>
<gene>
    <name evidence="14" type="primary">moaA_2</name>
    <name evidence="12" type="synonym">moaA</name>
    <name evidence="14" type="ORF">AN618_09270</name>
</gene>
<comment type="subunit">
    <text evidence="12">Monomer and homodimer.</text>
</comment>
<dbReference type="STRING" id="520764.AN618_09270"/>
<feature type="binding site" evidence="12">
    <location>
        <position position="268"/>
    </location>
    <ligand>
        <name>[4Fe-4S] cluster</name>
        <dbReference type="ChEBI" id="CHEBI:49883"/>
        <label>2</label>
        <note>4Fe-4S-substrate</note>
    </ligand>
</feature>
<evidence type="ECO:0000313" key="15">
    <source>
        <dbReference type="Proteomes" id="UP000070427"/>
    </source>
</evidence>
<dbReference type="PANTHER" id="PTHR22960">
    <property type="entry name" value="MOLYBDOPTERIN COFACTOR SYNTHESIS PROTEIN A"/>
    <property type="match status" value="1"/>
</dbReference>
<evidence type="ECO:0000256" key="12">
    <source>
        <dbReference type="HAMAP-Rule" id="MF_01225"/>
    </source>
</evidence>
<dbReference type="UniPathway" id="UPA00344"/>
<evidence type="ECO:0000256" key="3">
    <source>
        <dbReference type="ARBA" id="ARBA00022691"/>
    </source>
</evidence>
<accession>A0A140LB04</accession>
<evidence type="ECO:0000256" key="2">
    <source>
        <dbReference type="ARBA" id="ARBA00022485"/>
    </source>
</evidence>
<evidence type="ECO:0000256" key="5">
    <source>
        <dbReference type="ARBA" id="ARBA00022741"/>
    </source>
</evidence>
<name>A0A140LB04_9FIRM</name>
<comment type="caution">
    <text evidence="14">The sequence shown here is derived from an EMBL/GenBank/DDBJ whole genome shotgun (WGS) entry which is preliminary data.</text>
</comment>
<reference evidence="14 15" key="1">
    <citation type="submission" date="2015-12" db="EMBL/GenBank/DDBJ databases">
        <title>Draft genome sequnece of Fervidicola ferrireducens strain Y170.</title>
        <authorList>
            <person name="Patel B.K."/>
        </authorList>
    </citation>
    <scope>NUCLEOTIDE SEQUENCE [LARGE SCALE GENOMIC DNA]</scope>
    <source>
        <strain evidence="14 15">Y170</strain>
    </source>
</reference>
<evidence type="ECO:0000256" key="10">
    <source>
        <dbReference type="ARBA" id="ARBA00023239"/>
    </source>
</evidence>
<feature type="binding site" evidence="12">
    <location>
        <position position="63"/>
    </location>
    <ligand>
        <name>GTP</name>
        <dbReference type="ChEBI" id="CHEBI:37565"/>
    </ligand>
</feature>
<dbReference type="Pfam" id="PF06463">
    <property type="entry name" value="Mob_synth_C"/>
    <property type="match status" value="1"/>
</dbReference>
<dbReference type="FunCoup" id="A0A140LB04">
    <property type="interactions" value="399"/>
</dbReference>
<comment type="similarity">
    <text evidence="12">Belongs to the radical SAM superfamily. MoaA family.</text>
</comment>